<dbReference type="InterPro" id="IPR008984">
    <property type="entry name" value="SMAD_FHA_dom_sf"/>
</dbReference>
<feature type="compositionally biased region" description="Polar residues" evidence="1">
    <location>
        <begin position="239"/>
        <end position="251"/>
    </location>
</feature>
<feature type="region of interest" description="Disordered" evidence="1">
    <location>
        <begin position="1052"/>
        <end position="1079"/>
    </location>
</feature>
<evidence type="ECO:0000313" key="4">
    <source>
        <dbReference type="Proteomes" id="UP001465976"/>
    </source>
</evidence>
<feature type="compositionally biased region" description="Low complexity" evidence="1">
    <location>
        <begin position="507"/>
        <end position="527"/>
    </location>
</feature>
<comment type="caution">
    <text evidence="3">The sequence shown here is derived from an EMBL/GenBank/DDBJ whole genome shotgun (WGS) entry which is preliminary data.</text>
</comment>
<accession>A0ABR3ES87</accession>
<dbReference type="SUPFAM" id="SSF49879">
    <property type="entry name" value="SMAD/FHA domain"/>
    <property type="match status" value="1"/>
</dbReference>
<feature type="compositionally biased region" description="Acidic residues" evidence="1">
    <location>
        <begin position="333"/>
        <end position="353"/>
    </location>
</feature>
<gene>
    <name evidence="3" type="ORF">V5O48_016270</name>
</gene>
<feature type="compositionally biased region" description="Basic and acidic residues" evidence="1">
    <location>
        <begin position="488"/>
        <end position="499"/>
    </location>
</feature>
<feature type="compositionally biased region" description="Acidic residues" evidence="1">
    <location>
        <begin position="299"/>
        <end position="308"/>
    </location>
</feature>
<feature type="region of interest" description="Disordered" evidence="1">
    <location>
        <begin position="295"/>
        <end position="1040"/>
    </location>
</feature>
<feature type="domain" description="FHA" evidence="2">
    <location>
        <begin position="42"/>
        <end position="90"/>
    </location>
</feature>
<organism evidence="3 4">
    <name type="scientific">Marasmius crinis-equi</name>
    <dbReference type="NCBI Taxonomy" id="585013"/>
    <lineage>
        <taxon>Eukaryota</taxon>
        <taxon>Fungi</taxon>
        <taxon>Dikarya</taxon>
        <taxon>Basidiomycota</taxon>
        <taxon>Agaricomycotina</taxon>
        <taxon>Agaricomycetes</taxon>
        <taxon>Agaricomycetidae</taxon>
        <taxon>Agaricales</taxon>
        <taxon>Marasmiineae</taxon>
        <taxon>Marasmiaceae</taxon>
        <taxon>Marasmius</taxon>
    </lineage>
</organism>
<feature type="compositionally biased region" description="Acidic residues" evidence="1">
    <location>
        <begin position="315"/>
        <end position="325"/>
    </location>
</feature>
<feature type="compositionally biased region" description="Basic and acidic residues" evidence="1">
    <location>
        <begin position="921"/>
        <end position="931"/>
    </location>
</feature>
<proteinExistence type="predicted"/>
<feature type="region of interest" description="Disordered" evidence="1">
    <location>
        <begin position="236"/>
        <end position="281"/>
    </location>
</feature>
<reference evidence="3 4" key="1">
    <citation type="submission" date="2024-02" db="EMBL/GenBank/DDBJ databases">
        <title>A draft genome for the cacao thread blight pathogen Marasmius crinis-equi.</title>
        <authorList>
            <person name="Cohen S.P."/>
            <person name="Baruah I.K."/>
            <person name="Amoako-Attah I."/>
            <person name="Bukari Y."/>
            <person name="Meinhardt L.W."/>
            <person name="Bailey B.A."/>
        </authorList>
    </citation>
    <scope>NUCLEOTIDE SEQUENCE [LARGE SCALE GENOMIC DNA]</scope>
    <source>
        <strain evidence="3 4">GH-76</strain>
    </source>
</reference>
<feature type="compositionally biased region" description="Acidic residues" evidence="1">
    <location>
        <begin position="932"/>
        <end position="945"/>
    </location>
</feature>
<feature type="compositionally biased region" description="Low complexity" evidence="1">
    <location>
        <begin position="830"/>
        <end position="851"/>
    </location>
</feature>
<protein>
    <recommendedName>
        <fullName evidence="2">FHA domain-containing protein</fullName>
    </recommendedName>
</protein>
<sequence>MASNNSPMTDHTQIGRYGTISLLKQNEPNVAVTSFGIDSETLTFGRDKDCSIRLFYQDVDPVHCKINFRDRKAFLVVLGSSGLVIDGCKAYPGSATGSPITIPLLNDSVIEIHGKRFRFTYPPKEMRAQLYDTPPQPNRRALRLSMIHSAEVFTPRPSSNPMENLRVLQSPLRPSFRSRSVTPSPSPLQTRSLFGNTAQSGPHNLDDEDEPIVLVNGDNPRVVEEDKDLVILEDVEVSPEQSTKRPVSPTKNAYVPAPPMLSLHVPPAPPVTPRRSRPSLHRAVLIRSAQRAVLKAREEEEEEEEEMEVFGTIFAEEDEEEDEDDQRVPTAANEDEDMFNDDDDEETNDEEAQQADSGSLWRKSLGRVWPFTSRSPSPTKDTTSPPKSPEAPVHDVDAEDGAEEPPTSDPVMDIDADEDKEEDEEEAQENIGPLRVIAGTPIRKSTSASSQPPLRGLFMTPQPQSSSSSFNPAARRERMSLGGQAMRIKVEEKPWKVEDIVLPGPPAASSSSSSTTSTTSTTKSTTPAPAPVPATPNRLSEAERAAIRERRRSALKMPFGGIPGLGNGPSSSPTKRDVSEQPLSSPFKARRTGAGTGTEESIPESKEKEDDGADARTLLERMKGAVEEMKSRRASMGVGMSPVKPSDDGKDIEERTTTTTTTPTTEQEQFSLLRTPDARRLPVPRRSIYVLDPPRGGAMEVDSSSPTKTVPEKEAAAQDEDVKMLPPPPPALKSPIKTRTRTTTVDTPSLADDEASPAGAGAGKDQHGGESSEENGEKEKPKAKVMTGRGKKVEESTKPPSKTQTKRSKTPVAADEEEDSAPAPAPAKPTKPASTSRTRSKTPVAAVAEPARTTRRARTAEPESTVPKKPTTATRRAGSAIPTPTPAPAPRATRRGATTATSESESEVPTTKTRARTGRKKVTEEKEKEKEKDDDDDPLEKEMEEPTPAPAPAPAKPAAKRGRPAKAAAAVVPPAIKEEETDVGGPAKAKTTRSKKTALGTEADNLPAAATTTTTTKSRGAKSSKVVEPEEVDDKENSDNEVVVTVAKTRSVAATRTTRKTTTKTKVKEEAVTEPELGA</sequence>
<dbReference type="InterPro" id="IPR000253">
    <property type="entry name" value="FHA_dom"/>
</dbReference>
<dbReference type="Pfam" id="PF00498">
    <property type="entry name" value="FHA"/>
    <property type="match status" value="1"/>
</dbReference>
<dbReference type="Gene3D" id="2.60.200.20">
    <property type="match status" value="1"/>
</dbReference>
<feature type="compositionally biased region" description="Basic and acidic residues" evidence="1">
    <location>
        <begin position="645"/>
        <end position="656"/>
    </location>
</feature>
<dbReference type="EMBL" id="JBAHYK010002134">
    <property type="protein sequence ID" value="KAL0565752.1"/>
    <property type="molecule type" value="Genomic_DNA"/>
</dbReference>
<feature type="compositionally biased region" description="Basic and acidic residues" evidence="1">
    <location>
        <begin position="710"/>
        <end position="723"/>
    </location>
</feature>
<evidence type="ECO:0000259" key="2">
    <source>
        <dbReference type="PROSITE" id="PS50006"/>
    </source>
</evidence>
<dbReference type="PROSITE" id="PS50006">
    <property type="entry name" value="FHA_DOMAIN"/>
    <property type="match status" value="1"/>
</dbReference>
<feature type="compositionally biased region" description="Basic and acidic residues" evidence="1">
    <location>
        <begin position="603"/>
        <end position="631"/>
    </location>
</feature>
<feature type="compositionally biased region" description="Basic and acidic residues" evidence="1">
    <location>
        <begin position="764"/>
        <end position="782"/>
    </location>
</feature>
<keyword evidence="4" id="KW-1185">Reference proteome</keyword>
<feature type="compositionally biased region" description="Low complexity" evidence="1">
    <location>
        <begin position="372"/>
        <end position="385"/>
    </location>
</feature>
<feature type="compositionally biased region" description="Low complexity" evidence="1">
    <location>
        <begin position="965"/>
        <end position="975"/>
    </location>
</feature>
<feature type="compositionally biased region" description="Polar residues" evidence="1">
    <location>
        <begin position="443"/>
        <end position="452"/>
    </location>
</feature>
<dbReference type="Proteomes" id="UP001465976">
    <property type="component" value="Unassembled WGS sequence"/>
</dbReference>
<feature type="compositionally biased region" description="Polar residues" evidence="1">
    <location>
        <begin position="177"/>
        <end position="202"/>
    </location>
</feature>
<feature type="non-terminal residue" evidence="3">
    <location>
        <position position="1079"/>
    </location>
</feature>
<feature type="compositionally biased region" description="Acidic residues" evidence="1">
    <location>
        <begin position="412"/>
        <end position="428"/>
    </location>
</feature>
<evidence type="ECO:0000313" key="3">
    <source>
        <dbReference type="EMBL" id="KAL0565752.1"/>
    </source>
</evidence>
<evidence type="ECO:0000256" key="1">
    <source>
        <dbReference type="SAM" id="MobiDB-lite"/>
    </source>
</evidence>
<feature type="region of interest" description="Disordered" evidence="1">
    <location>
        <begin position="174"/>
        <end position="211"/>
    </location>
</feature>
<name>A0ABR3ES87_9AGAR</name>